<gene>
    <name evidence="1" type="ORF">EVAR_6198_1</name>
</gene>
<comment type="caution">
    <text evidence="1">The sequence shown here is derived from an EMBL/GenBank/DDBJ whole genome shotgun (WGS) entry which is preliminary data.</text>
</comment>
<proteinExistence type="predicted"/>
<dbReference type="EMBL" id="BGZK01002514">
    <property type="protein sequence ID" value="GBP94522.1"/>
    <property type="molecule type" value="Genomic_DNA"/>
</dbReference>
<accession>A0A4C2A437</accession>
<protein>
    <submittedName>
        <fullName evidence="1">Uncharacterized protein</fullName>
    </submittedName>
</protein>
<name>A0A4C2A437_EUMVA</name>
<sequence>MLGRERITSQWTWPKIHQEEATKKLTSPRGNCRDSANKCKLLAFVQAQRTLPPPSPPPAPRTALLTRPLIRENLYKSLEMFFVSARNSTDLLKIFARRPRRRRGGGAVRLTDNEAEALRF</sequence>
<evidence type="ECO:0000313" key="1">
    <source>
        <dbReference type="EMBL" id="GBP94522.1"/>
    </source>
</evidence>
<organism evidence="1 2">
    <name type="scientific">Eumeta variegata</name>
    <name type="common">Bagworm moth</name>
    <name type="synonym">Eumeta japonica</name>
    <dbReference type="NCBI Taxonomy" id="151549"/>
    <lineage>
        <taxon>Eukaryota</taxon>
        <taxon>Metazoa</taxon>
        <taxon>Ecdysozoa</taxon>
        <taxon>Arthropoda</taxon>
        <taxon>Hexapoda</taxon>
        <taxon>Insecta</taxon>
        <taxon>Pterygota</taxon>
        <taxon>Neoptera</taxon>
        <taxon>Endopterygota</taxon>
        <taxon>Lepidoptera</taxon>
        <taxon>Glossata</taxon>
        <taxon>Ditrysia</taxon>
        <taxon>Tineoidea</taxon>
        <taxon>Psychidae</taxon>
        <taxon>Oiketicinae</taxon>
        <taxon>Eumeta</taxon>
    </lineage>
</organism>
<evidence type="ECO:0000313" key="2">
    <source>
        <dbReference type="Proteomes" id="UP000299102"/>
    </source>
</evidence>
<dbReference type="Proteomes" id="UP000299102">
    <property type="component" value="Unassembled WGS sequence"/>
</dbReference>
<dbReference type="AlphaFoldDB" id="A0A4C2A437"/>
<keyword evidence="2" id="KW-1185">Reference proteome</keyword>
<reference evidence="1 2" key="1">
    <citation type="journal article" date="2019" name="Commun. Biol.">
        <title>The bagworm genome reveals a unique fibroin gene that provides high tensile strength.</title>
        <authorList>
            <person name="Kono N."/>
            <person name="Nakamura H."/>
            <person name="Ohtoshi R."/>
            <person name="Tomita M."/>
            <person name="Numata K."/>
            <person name="Arakawa K."/>
        </authorList>
    </citation>
    <scope>NUCLEOTIDE SEQUENCE [LARGE SCALE GENOMIC DNA]</scope>
</reference>